<dbReference type="OMA" id="SAFQCIN"/>
<dbReference type="SUPFAM" id="SSF103473">
    <property type="entry name" value="MFS general substrate transporter"/>
    <property type="match status" value="1"/>
</dbReference>
<comment type="subcellular location">
    <subcellularLocation>
        <location evidence="1">Membrane</location>
        <topology evidence="1">Multi-pass membrane protein</topology>
    </subcellularLocation>
</comment>
<accession>N1PVT9</accession>
<evidence type="ECO:0000256" key="2">
    <source>
        <dbReference type="ARBA" id="ARBA00022692"/>
    </source>
</evidence>
<dbReference type="HOGENOM" id="CLU_008455_1_3_1"/>
<feature type="transmembrane region" description="Helical" evidence="10">
    <location>
        <begin position="39"/>
        <end position="60"/>
    </location>
</feature>
<name>N1PVT9_DOTSN</name>
<feature type="transmembrane region" description="Helical" evidence="10">
    <location>
        <begin position="167"/>
        <end position="188"/>
    </location>
</feature>
<comment type="similarity">
    <text evidence="5">Belongs to the major facilitator superfamily. CAR1 family.</text>
</comment>
<evidence type="ECO:0000256" key="6">
    <source>
        <dbReference type="ARBA" id="ARBA00053977"/>
    </source>
</evidence>
<dbReference type="PROSITE" id="PS50850">
    <property type="entry name" value="MFS"/>
    <property type="match status" value="1"/>
</dbReference>
<evidence type="ECO:0000313" key="12">
    <source>
        <dbReference type="EMBL" id="EME46470.1"/>
    </source>
</evidence>
<feature type="transmembrane region" description="Helical" evidence="10">
    <location>
        <begin position="351"/>
        <end position="372"/>
    </location>
</feature>
<dbReference type="AlphaFoldDB" id="N1PVT9"/>
<feature type="transmembrane region" description="Helical" evidence="10">
    <location>
        <begin position="106"/>
        <end position="127"/>
    </location>
</feature>
<keyword evidence="3 10" id="KW-1133">Transmembrane helix</keyword>
<dbReference type="Gene3D" id="1.20.1250.20">
    <property type="entry name" value="MFS general substrate transporter like domains"/>
    <property type="match status" value="1"/>
</dbReference>
<dbReference type="InterPro" id="IPR020846">
    <property type="entry name" value="MFS_dom"/>
</dbReference>
<feature type="transmembrane region" description="Helical" evidence="10">
    <location>
        <begin position="80"/>
        <end position="99"/>
    </location>
</feature>
<feature type="transmembrane region" description="Helical" evidence="10">
    <location>
        <begin position="194"/>
        <end position="216"/>
    </location>
</feature>
<feature type="transmembrane region" description="Helical" evidence="10">
    <location>
        <begin position="411"/>
        <end position="434"/>
    </location>
</feature>
<feature type="transmembrane region" description="Helical" evidence="10">
    <location>
        <begin position="446"/>
        <end position="469"/>
    </location>
</feature>
<evidence type="ECO:0000256" key="7">
    <source>
        <dbReference type="ARBA" id="ARBA00069139"/>
    </source>
</evidence>
<comment type="function">
    <text evidence="6">MFS transporter; part of the gene cluster that mediates the biosynthesis of cercosporin, a light-activated, non-host-selective toxin. The perylenequinone chromophore of cercosporin absorbs light energy to attain an electronically-activated triplet state and produces active oxygen species such as the hydroxyl radical, superoxide, hydrogen peroxide or singlet oxygen upon reaction with oxygen molecules. These reactive oxygen species cause damage to various cellular components including lipids, proteins and nucleic acids. Responsible for secretion and accumulation of cercosporin, but does not play any roles in self-protection against the toxicity of cercosporin.</text>
</comment>
<sequence length="486" mass="53504">MGNEEQTLGVQEPDKQNLVTWDGDDDPANPKNWSFKRRWLATGLVSLITFTTPIVSSMIAPASQAIGNDLNVHSTFQLQLIFSIFLLAFVVGPLFLAPMSEVYGRVVVLQLASVWFLIFCLACGFAQNEGEMLAFRFLSGLGGCVPQVTGGGVLSDLWRAEERGMAMALYTLAPLLGPALGPIMGAWITEKTTWRWSFWAVTMFGAAVQILIFFTLPETYGPRILYWKAEKLRKETGNTDLRTEFELQDRSWFSVMRHALLRPFGMLFTQPIVIFLAVYASLVYGMTYLMLSTFPTVWTEIYHESIGIGGLNYVSIAIGSTLGAQAGGRLLDLIYRRLSMRTEDGKGRPEFRVPILFVSSAFVVIGLLIYGWTAQARVHWIAPNIGAAIFSIGMILTLTALQSYAIDAYTLYAASAIGATAVARSATGFGFPLFAPAMFDALGWGWGNSVLALAILAIGYPGALILWFYGKRLREASTYAANSEKQ</sequence>
<evidence type="ECO:0000256" key="9">
    <source>
        <dbReference type="SAM" id="MobiDB-lite"/>
    </source>
</evidence>
<dbReference type="OrthoDB" id="6770063at2759"/>
<feature type="transmembrane region" description="Helical" evidence="10">
    <location>
        <begin position="311"/>
        <end position="331"/>
    </location>
</feature>
<evidence type="ECO:0000256" key="10">
    <source>
        <dbReference type="SAM" id="Phobius"/>
    </source>
</evidence>
<dbReference type="CDD" id="cd17323">
    <property type="entry name" value="MFS_Tpo1_MDR_like"/>
    <property type="match status" value="1"/>
</dbReference>
<keyword evidence="4 10" id="KW-0472">Membrane</keyword>
<evidence type="ECO:0000313" key="13">
    <source>
        <dbReference type="Proteomes" id="UP000016933"/>
    </source>
</evidence>
<feature type="region of interest" description="Disordered" evidence="9">
    <location>
        <begin position="1"/>
        <end position="26"/>
    </location>
</feature>
<evidence type="ECO:0000256" key="4">
    <source>
        <dbReference type="ARBA" id="ARBA00023136"/>
    </source>
</evidence>
<evidence type="ECO:0000256" key="1">
    <source>
        <dbReference type="ARBA" id="ARBA00004141"/>
    </source>
</evidence>
<dbReference type="PANTHER" id="PTHR23502:SF60">
    <property type="entry name" value="MAJOR FACILITATOR SUPERFAMILY (MFS) PROFILE DOMAIN-CONTAINING PROTEIN-RELATED"/>
    <property type="match status" value="1"/>
</dbReference>
<feature type="transmembrane region" description="Helical" evidence="10">
    <location>
        <begin position="264"/>
        <end position="291"/>
    </location>
</feature>
<organism evidence="12 13">
    <name type="scientific">Dothistroma septosporum (strain NZE10 / CBS 128990)</name>
    <name type="common">Red band needle blight fungus</name>
    <name type="synonym">Mycosphaerella pini</name>
    <dbReference type="NCBI Taxonomy" id="675120"/>
    <lineage>
        <taxon>Eukaryota</taxon>
        <taxon>Fungi</taxon>
        <taxon>Dikarya</taxon>
        <taxon>Ascomycota</taxon>
        <taxon>Pezizomycotina</taxon>
        <taxon>Dothideomycetes</taxon>
        <taxon>Dothideomycetidae</taxon>
        <taxon>Mycosphaerellales</taxon>
        <taxon>Mycosphaerellaceae</taxon>
        <taxon>Dothistroma</taxon>
    </lineage>
</organism>
<reference evidence="12 13" key="2">
    <citation type="journal article" date="2012" name="PLoS Pathog.">
        <title>Diverse lifestyles and strategies of plant pathogenesis encoded in the genomes of eighteen Dothideomycetes fungi.</title>
        <authorList>
            <person name="Ohm R.A."/>
            <person name="Feau N."/>
            <person name="Henrissat B."/>
            <person name="Schoch C.L."/>
            <person name="Horwitz B.A."/>
            <person name="Barry K.W."/>
            <person name="Condon B.J."/>
            <person name="Copeland A.C."/>
            <person name="Dhillon B."/>
            <person name="Glaser F."/>
            <person name="Hesse C.N."/>
            <person name="Kosti I."/>
            <person name="LaButti K."/>
            <person name="Lindquist E.A."/>
            <person name="Lucas S."/>
            <person name="Salamov A.A."/>
            <person name="Bradshaw R.E."/>
            <person name="Ciuffetti L."/>
            <person name="Hamelin R.C."/>
            <person name="Kema G.H.J."/>
            <person name="Lawrence C."/>
            <person name="Scott J.A."/>
            <person name="Spatafora J.W."/>
            <person name="Turgeon B.G."/>
            <person name="de Wit P.J.G.M."/>
            <person name="Zhong S."/>
            <person name="Goodwin S.B."/>
            <person name="Grigoriev I.V."/>
        </authorList>
    </citation>
    <scope>NUCLEOTIDE SEQUENCE [LARGE SCALE GENOMIC DNA]</scope>
    <source>
        <strain evidence="13">NZE10 / CBS 128990</strain>
    </source>
</reference>
<dbReference type="GO" id="GO:0016020">
    <property type="term" value="C:membrane"/>
    <property type="evidence" value="ECO:0007669"/>
    <property type="project" value="UniProtKB-SubCell"/>
</dbReference>
<proteinExistence type="inferred from homology"/>
<evidence type="ECO:0000259" key="11">
    <source>
        <dbReference type="PROSITE" id="PS50850"/>
    </source>
</evidence>
<dbReference type="PANTHER" id="PTHR23502">
    <property type="entry name" value="MAJOR FACILITATOR SUPERFAMILY"/>
    <property type="match status" value="1"/>
</dbReference>
<evidence type="ECO:0000256" key="8">
    <source>
        <dbReference type="ARBA" id="ARBA00077167"/>
    </source>
</evidence>
<dbReference type="eggNOG" id="KOG0255">
    <property type="taxonomic scope" value="Eukaryota"/>
</dbReference>
<dbReference type="GO" id="GO:0022857">
    <property type="term" value="F:transmembrane transporter activity"/>
    <property type="evidence" value="ECO:0007669"/>
    <property type="project" value="InterPro"/>
</dbReference>
<reference evidence="13" key="1">
    <citation type="journal article" date="2012" name="PLoS Genet.">
        <title>The genomes of the fungal plant pathogens Cladosporium fulvum and Dothistroma septosporum reveal adaptation to different hosts and lifestyles but also signatures of common ancestry.</title>
        <authorList>
            <person name="de Wit P.J.G.M."/>
            <person name="van der Burgt A."/>
            <person name="Oekmen B."/>
            <person name="Stergiopoulos I."/>
            <person name="Abd-Elsalam K.A."/>
            <person name="Aerts A.L."/>
            <person name="Bahkali A.H."/>
            <person name="Beenen H.G."/>
            <person name="Chettri P."/>
            <person name="Cox M.P."/>
            <person name="Datema E."/>
            <person name="de Vries R.P."/>
            <person name="Dhillon B."/>
            <person name="Ganley A.R."/>
            <person name="Griffiths S.A."/>
            <person name="Guo Y."/>
            <person name="Hamelin R.C."/>
            <person name="Henrissat B."/>
            <person name="Kabir M.S."/>
            <person name="Jashni M.K."/>
            <person name="Kema G."/>
            <person name="Klaubauf S."/>
            <person name="Lapidus A."/>
            <person name="Levasseur A."/>
            <person name="Lindquist E."/>
            <person name="Mehrabi R."/>
            <person name="Ohm R.A."/>
            <person name="Owen T.J."/>
            <person name="Salamov A."/>
            <person name="Schwelm A."/>
            <person name="Schijlen E."/>
            <person name="Sun H."/>
            <person name="van den Burg H.A."/>
            <person name="van Ham R.C.H.J."/>
            <person name="Zhang S."/>
            <person name="Goodwin S.B."/>
            <person name="Grigoriev I.V."/>
            <person name="Collemare J."/>
            <person name="Bradshaw R.E."/>
        </authorList>
    </citation>
    <scope>NUCLEOTIDE SEQUENCE [LARGE SCALE GENOMIC DNA]</scope>
    <source>
        <strain evidence="13">NZE10 / CBS 128990</strain>
    </source>
</reference>
<dbReference type="EMBL" id="KB446537">
    <property type="protein sequence ID" value="EME46470.1"/>
    <property type="molecule type" value="Genomic_DNA"/>
</dbReference>
<dbReference type="InterPro" id="IPR036259">
    <property type="entry name" value="MFS_trans_sf"/>
</dbReference>
<feature type="domain" description="Major facilitator superfamily (MFS) profile" evidence="11">
    <location>
        <begin position="41"/>
        <end position="474"/>
    </location>
</feature>
<evidence type="ECO:0000256" key="5">
    <source>
        <dbReference type="ARBA" id="ARBA00038347"/>
    </source>
</evidence>
<feature type="transmembrane region" description="Helical" evidence="10">
    <location>
        <begin position="378"/>
        <end position="399"/>
    </location>
</feature>
<dbReference type="Proteomes" id="UP000016933">
    <property type="component" value="Unassembled WGS sequence"/>
</dbReference>
<dbReference type="InterPro" id="IPR011701">
    <property type="entry name" value="MFS"/>
</dbReference>
<keyword evidence="2 10" id="KW-0812">Transmembrane</keyword>
<protein>
    <recommendedName>
        <fullName evidence="7">Cercosporin MFS transporter CTB4</fullName>
    </recommendedName>
    <alternativeName>
        <fullName evidence="8">Cercosporin toxin biosynthesis cluster protein 4</fullName>
    </alternativeName>
</protein>
<evidence type="ECO:0000256" key="3">
    <source>
        <dbReference type="ARBA" id="ARBA00022989"/>
    </source>
</evidence>
<dbReference type="FunFam" id="1.20.1250.20:FF:000011">
    <property type="entry name" value="MFS multidrug transporter, putative"/>
    <property type="match status" value="1"/>
</dbReference>
<dbReference type="Pfam" id="PF07690">
    <property type="entry name" value="MFS_1"/>
    <property type="match status" value="1"/>
</dbReference>
<feature type="transmembrane region" description="Helical" evidence="10">
    <location>
        <begin position="133"/>
        <end position="155"/>
    </location>
</feature>
<gene>
    <name evidence="12" type="ORF">DOTSEDRAFT_42977</name>
</gene>
<keyword evidence="13" id="KW-1185">Reference proteome</keyword>
<dbReference type="STRING" id="675120.N1PVT9"/>